<proteinExistence type="predicted"/>
<keyword evidence="2" id="KW-1185">Reference proteome</keyword>
<organism evidence="1 2">
    <name type="scientific">Solanum commersonii</name>
    <name type="common">Commerson's wild potato</name>
    <name type="synonym">Commerson's nightshade</name>
    <dbReference type="NCBI Taxonomy" id="4109"/>
    <lineage>
        <taxon>Eukaryota</taxon>
        <taxon>Viridiplantae</taxon>
        <taxon>Streptophyta</taxon>
        <taxon>Embryophyta</taxon>
        <taxon>Tracheophyta</taxon>
        <taxon>Spermatophyta</taxon>
        <taxon>Magnoliopsida</taxon>
        <taxon>eudicotyledons</taxon>
        <taxon>Gunneridae</taxon>
        <taxon>Pentapetalae</taxon>
        <taxon>asterids</taxon>
        <taxon>lamiids</taxon>
        <taxon>Solanales</taxon>
        <taxon>Solanaceae</taxon>
        <taxon>Solanoideae</taxon>
        <taxon>Solaneae</taxon>
        <taxon>Solanum</taxon>
    </lineage>
</organism>
<gene>
    <name evidence="1" type="ORF">H5410_061386</name>
</gene>
<dbReference type="Proteomes" id="UP000824120">
    <property type="component" value="Chromosome 12"/>
</dbReference>
<dbReference type="AlphaFoldDB" id="A0A9J5W8Q6"/>
<name>A0A9J5W8Q6_SOLCO</name>
<evidence type="ECO:0000313" key="1">
    <source>
        <dbReference type="EMBL" id="KAG5571620.1"/>
    </source>
</evidence>
<dbReference type="EMBL" id="JACXVP010000012">
    <property type="protein sequence ID" value="KAG5571620.1"/>
    <property type="molecule type" value="Genomic_DNA"/>
</dbReference>
<protein>
    <submittedName>
        <fullName evidence="1">Uncharacterized protein</fullName>
    </submittedName>
</protein>
<accession>A0A9J5W8Q6</accession>
<evidence type="ECO:0000313" key="2">
    <source>
        <dbReference type="Proteomes" id="UP000824120"/>
    </source>
</evidence>
<comment type="caution">
    <text evidence="1">The sequence shown here is derived from an EMBL/GenBank/DDBJ whole genome shotgun (WGS) entry which is preliminary data.</text>
</comment>
<reference evidence="1 2" key="1">
    <citation type="submission" date="2020-09" db="EMBL/GenBank/DDBJ databases">
        <title>De no assembly of potato wild relative species, Solanum commersonii.</title>
        <authorList>
            <person name="Cho K."/>
        </authorList>
    </citation>
    <scope>NUCLEOTIDE SEQUENCE [LARGE SCALE GENOMIC DNA]</scope>
    <source>
        <strain evidence="1">LZ3.2</strain>
        <tissue evidence="1">Leaf</tissue>
    </source>
</reference>
<sequence>MGKRSWENSITADRSATLVAIADRLGVSPFFLFIAFCTLPSACLCPASLGDSSCDTPIPKIFMLTILATNASSGSTTVSKWPHTKNDSIFTHRGLPLFSNQPSVRLTQDQKGLFKACNGAECKGFIKRPPKKGKAQGVFKIVSHAHWWATKKVYAKLANTLKSCLRSVQEHTLLNQSN</sequence>